<dbReference type="Proteomes" id="UP000694886">
    <property type="component" value="Chromosome 7"/>
</dbReference>
<dbReference type="AlphaFoldDB" id="A0AB32WIZ7"/>
<dbReference type="Gramene" id="Tc07v2_t009740.1">
    <property type="protein sequence ID" value="Tc07v2_p009740.1"/>
    <property type="gene ID" value="Tc07v2_g009740"/>
</dbReference>
<accession>A0AB32WIZ7</accession>
<gene>
    <name evidence="2" type="primary">LOC108662758</name>
</gene>
<protein>
    <submittedName>
        <fullName evidence="2">Uncharacterized mitochondrial protein AtMg00810-like</fullName>
    </submittedName>
</protein>
<sequence length="136" mass="15161">MESCKAVATLLVFGTKLSKDDGGAKVDETRNRRLIGSLLYLSSTRPDIMYATSLLSRFMHKPSESHLCVAKRVLRYVKGTLSFGLKFCKNENQKLQGFSDSDWGGSLEESKSTSRYCFSFGIAVFAWNSKKQSIVA</sequence>
<proteinExistence type="predicted"/>
<dbReference type="PANTHER" id="PTHR11439:SF503">
    <property type="entry name" value="CYSTEINE-RICH RLK (RECEPTOR-LIKE PROTEIN KINASE) 8"/>
    <property type="match status" value="1"/>
</dbReference>
<evidence type="ECO:0000313" key="2">
    <source>
        <dbReference type="RefSeq" id="XP_017979788.1"/>
    </source>
</evidence>
<name>A0AB32WIZ7_THECC</name>
<organism evidence="1 2">
    <name type="scientific">Theobroma cacao</name>
    <name type="common">Cacao</name>
    <name type="synonym">Cocoa</name>
    <dbReference type="NCBI Taxonomy" id="3641"/>
    <lineage>
        <taxon>Eukaryota</taxon>
        <taxon>Viridiplantae</taxon>
        <taxon>Streptophyta</taxon>
        <taxon>Embryophyta</taxon>
        <taxon>Tracheophyta</taxon>
        <taxon>Spermatophyta</taxon>
        <taxon>Magnoliopsida</taxon>
        <taxon>eudicotyledons</taxon>
        <taxon>Gunneridae</taxon>
        <taxon>Pentapetalae</taxon>
        <taxon>rosids</taxon>
        <taxon>malvids</taxon>
        <taxon>Malvales</taxon>
        <taxon>Malvaceae</taxon>
        <taxon>Byttnerioideae</taxon>
        <taxon>Theobroma</taxon>
    </lineage>
</organism>
<dbReference type="GeneID" id="108662758"/>
<dbReference type="PANTHER" id="PTHR11439">
    <property type="entry name" value="GAG-POL-RELATED RETROTRANSPOSON"/>
    <property type="match status" value="1"/>
</dbReference>
<evidence type="ECO:0000313" key="1">
    <source>
        <dbReference type="Proteomes" id="UP000694886"/>
    </source>
</evidence>
<dbReference type="RefSeq" id="XP_017979788.1">
    <property type="nucleotide sequence ID" value="XM_018124299.1"/>
</dbReference>
<dbReference type="KEGG" id="tcc:108662758"/>
<reference evidence="2" key="2">
    <citation type="submission" date="2025-08" db="UniProtKB">
        <authorList>
            <consortium name="RefSeq"/>
        </authorList>
    </citation>
    <scope>IDENTIFICATION</scope>
</reference>
<reference evidence="1" key="1">
    <citation type="journal article" date="1997" name="Nucleic Acids Res.">
        <title>tRNAscan-SE: a program for improved detection of transfer RNA genes in genomic sequence.</title>
        <authorList>
            <person name="Lowe T.M."/>
            <person name="Eddy S.R."/>
        </authorList>
    </citation>
    <scope>NUCLEOTIDE SEQUENCE [LARGE SCALE GENOMIC DNA]</scope>
    <source>
        <strain evidence="1">r\B97-61/B2</strain>
    </source>
</reference>